<proteinExistence type="predicted"/>
<dbReference type="Proteomes" id="UP000765509">
    <property type="component" value="Unassembled WGS sequence"/>
</dbReference>
<feature type="compositionally biased region" description="Polar residues" evidence="1">
    <location>
        <begin position="244"/>
        <end position="254"/>
    </location>
</feature>
<reference evidence="2" key="1">
    <citation type="submission" date="2021-03" db="EMBL/GenBank/DDBJ databases">
        <title>Draft genome sequence of rust myrtle Austropuccinia psidii MF-1, a brazilian biotype.</title>
        <authorList>
            <person name="Quecine M.C."/>
            <person name="Pachon D.M.R."/>
            <person name="Bonatelli M.L."/>
            <person name="Correr F.H."/>
            <person name="Franceschini L.M."/>
            <person name="Leite T.F."/>
            <person name="Margarido G.R.A."/>
            <person name="Almeida C.A."/>
            <person name="Ferrarezi J.A."/>
            <person name="Labate C.A."/>
        </authorList>
    </citation>
    <scope>NUCLEOTIDE SEQUENCE</scope>
    <source>
        <strain evidence="2">MF-1</strain>
    </source>
</reference>
<feature type="region of interest" description="Disordered" evidence="1">
    <location>
        <begin position="205"/>
        <end position="254"/>
    </location>
</feature>
<feature type="region of interest" description="Disordered" evidence="1">
    <location>
        <begin position="1"/>
        <end position="24"/>
    </location>
</feature>
<name>A0A9Q3FKI5_9BASI</name>
<feature type="compositionally biased region" description="Low complexity" evidence="1">
    <location>
        <begin position="230"/>
        <end position="243"/>
    </location>
</feature>
<keyword evidence="3" id="KW-1185">Reference proteome</keyword>
<evidence type="ECO:0000313" key="3">
    <source>
        <dbReference type="Proteomes" id="UP000765509"/>
    </source>
</evidence>
<comment type="caution">
    <text evidence="2">The sequence shown here is derived from an EMBL/GenBank/DDBJ whole genome shotgun (WGS) entry which is preliminary data.</text>
</comment>
<feature type="region of interest" description="Disordered" evidence="1">
    <location>
        <begin position="39"/>
        <end position="62"/>
    </location>
</feature>
<evidence type="ECO:0000256" key="1">
    <source>
        <dbReference type="SAM" id="MobiDB-lite"/>
    </source>
</evidence>
<feature type="compositionally biased region" description="Pro residues" evidence="1">
    <location>
        <begin position="210"/>
        <end position="223"/>
    </location>
</feature>
<organism evidence="2 3">
    <name type="scientific">Austropuccinia psidii MF-1</name>
    <dbReference type="NCBI Taxonomy" id="1389203"/>
    <lineage>
        <taxon>Eukaryota</taxon>
        <taxon>Fungi</taxon>
        <taxon>Dikarya</taxon>
        <taxon>Basidiomycota</taxon>
        <taxon>Pucciniomycotina</taxon>
        <taxon>Pucciniomycetes</taxon>
        <taxon>Pucciniales</taxon>
        <taxon>Sphaerophragmiaceae</taxon>
        <taxon>Austropuccinia</taxon>
    </lineage>
</organism>
<feature type="region of interest" description="Disordered" evidence="1">
    <location>
        <begin position="149"/>
        <end position="188"/>
    </location>
</feature>
<evidence type="ECO:0000313" key="2">
    <source>
        <dbReference type="EMBL" id="MBW0539518.1"/>
    </source>
</evidence>
<feature type="compositionally biased region" description="Pro residues" evidence="1">
    <location>
        <begin position="158"/>
        <end position="167"/>
    </location>
</feature>
<sequence>MLADKHTRNAHLLSDPSNHAARGVPAQDALARTPLWSTMMKVSPGENGPWDPKQANGNNSGKLALSPQALIFPPPLLGHQPMVTSLLDWSKVIIRPMKDGDGESKFELGSKPTKSRLTRLTRSMSALQANPVATHSWPEWHPMVGGVFCEPSQHDEPPIPGPSPSSLPPEDIATREPEPEVAPTQSMEEPFACAATPRSIIIIADTPVGSPTPPPSTPTPDLPPIAFENPTISSPLVPSSSHSYNDAFQEFTNL</sequence>
<protein>
    <submittedName>
        <fullName evidence="2">Uncharacterized protein</fullName>
    </submittedName>
</protein>
<gene>
    <name evidence="2" type="ORF">O181_079233</name>
</gene>
<accession>A0A9Q3FKI5</accession>
<dbReference type="EMBL" id="AVOT02044147">
    <property type="protein sequence ID" value="MBW0539518.1"/>
    <property type="molecule type" value="Genomic_DNA"/>
</dbReference>
<dbReference type="AlphaFoldDB" id="A0A9Q3FKI5"/>